<dbReference type="GO" id="GO:0006508">
    <property type="term" value="P:proteolysis"/>
    <property type="evidence" value="ECO:0007669"/>
    <property type="project" value="UniProtKB-KW"/>
</dbReference>
<dbReference type="RefSeq" id="WP_165302072.1">
    <property type="nucleotide sequence ID" value="NZ_JAAKZZ010000450.1"/>
</dbReference>
<evidence type="ECO:0000256" key="7">
    <source>
        <dbReference type="ARBA" id="ARBA00023157"/>
    </source>
</evidence>
<dbReference type="Pfam" id="PF00089">
    <property type="entry name" value="Trypsin"/>
    <property type="match status" value="1"/>
</dbReference>
<keyword evidence="11" id="KW-1185">Reference proteome</keyword>
<keyword evidence="5" id="KW-0720">Serine protease</keyword>
<dbReference type="AlphaFoldDB" id="A0A6G4X5H2"/>
<feature type="domain" description="Peptidase S1A alpha-lytic prodomain" evidence="9">
    <location>
        <begin position="44"/>
        <end position="92"/>
    </location>
</feature>
<evidence type="ECO:0000256" key="2">
    <source>
        <dbReference type="ARBA" id="ARBA00022670"/>
    </source>
</evidence>
<dbReference type="CDD" id="cd21112">
    <property type="entry name" value="alphaLP-like"/>
    <property type="match status" value="1"/>
</dbReference>
<keyword evidence="7" id="KW-1015">Disulfide bond</keyword>
<accession>A0A6G4X5H2</accession>
<dbReference type="InterPro" id="IPR004236">
    <property type="entry name" value="Pept_S1_alpha_lytic"/>
</dbReference>
<keyword evidence="2" id="KW-0645">Protease</keyword>
<dbReference type="Pfam" id="PF02983">
    <property type="entry name" value="Pro_Al_protease"/>
    <property type="match status" value="1"/>
</dbReference>
<proteinExistence type="inferred from homology"/>
<feature type="domain" description="Peptidase S1" evidence="8">
    <location>
        <begin position="145"/>
        <end position="306"/>
    </location>
</feature>
<dbReference type="GO" id="GO:0004252">
    <property type="term" value="F:serine-type endopeptidase activity"/>
    <property type="evidence" value="ECO:0007669"/>
    <property type="project" value="InterPro"/>
</dbReference>
<dbReference type="InterPro" id="IPR043504">
    <property type="entry name" value="Peptidase_S1_PA_chymotrypsin"/>
</dbReference>
<comment type="similarity">
    <text evidence="1">Belongs to the peptidase S1 family.</text>
</comment>
<dbReference type="GO" id="GO:0005576">
    <property type="term" value="C:extracellular region"/>
    <property type="evidence" value="ECO:0007669"/>
    <property type="project" value="InterPro"/>
</dbReference>
<keyword evidence="4" id="KW-0378">Hydrolase</keyword>
<evidence type="ECO:0000256" key="4">
    <source>
        <dbReference type="ARBA" id="ARBA00022801"/>
    </source>
</evidence>
<evidence type="ECO:0000256" key="5">
    <source>
        <dbReference type="ARBA" id="ARBA00022825"/>
    </source>
</evidence>
<name>A0A6G4X5H2_9ACTN</name>
<keyword evidence="3" id="KW-0732">Signal</keyword>
<dbReference type="SUPFAM" id="SSF50494">
    <property type="entry name" value="Trypsin-like serine proteases"/>
    <property type="match status" value="1"/>
</dbReference>
<gene>
    <name evidence="10" type="ORF">G5C65_29325</name>
</gene>
<dbReference type="InterPro" id="IPR001316">
    <property type="entry name" value="Pept_S1A_streptogrisin"/>
</dbReference>
<evidence type="ECO:0000259" key="8">
    <source>
        <dbReference type="Pfam" id="PF00089"/>
    </source>
</evidence>
<dbReference type="InterPro" id="IPR009003">
    <property type="entry name" value="Peptidase_S1_PA"/>
</dbReference>
<dbReference type="PRINTS" id="PR00861">
    <property type="entry name" value="ALYTICPTASE"/>
</dbReference>
<dbReference type="InterPro" id="IPR018114">
    <property type="entry name" value="TRYPSIN_HIS"/>
</dbReference>
<organism evidence="10 11">
    <name type="scientific">Streptomyces boncukensis</name>
    <dbReference type="NCBI Taxonomy" id="2711219"/>
    <lineage>
        <taxon>Bacteria</taxon>
        <taxon>Bacillati</taxon>
        <taxon>Actinomycetota</taxon>
        <taxon>Actinomycetes</taxon>
        <taxon>Kitasatosporales</taxon>
        <taxon>Streptomycetaceae</taxon>
        <taxon>Streptomyces</taxon>
    </lineage>
</organism>
<dbReference type="PROSITE" id="PS00134">
    <property type="entry name" value="TRYPSIN_HIS"/>
    <property type="match status" value="1"/>
</dbReference>
<protein>
    <submittedName>
        <fullName evidence="10">S1 family peptidase</fullName>
    </submittedName>
</protein>
<keyword evidence="6" id="KW-0865">Zymogen</keyword>
<evidence type="ECO:0000256" key="6">
    <source>
        <dbReference type="ARBA" id="ARBA00023145"/>
    </source>
</evidence>
<reference evidence="10 11" key="1">
    <citation type="submission" date="2020-02" db="EMBL/GenBank/DDBJ databases">
        <title>Whole-genome analyses of novel actinobacteria.</title>
        <authorList>
            <person name="Sahin N."/>
            <person name="Tatar D."/>
        </authorList>
    </citation>
    <scope>NUCLEOTIDE SEQUENCE [LARGE SCALE GENOMIC DNA]</scope>
    <source>
        <strain evidence="10 11">SB3404</strain>
    </source>
</reference>
<evidence type="ECO:0000313" key="11">
    <source>
        <dbReference type="Proteomes" id="UP000477722"/>
    </source>
</evidence>
<evidence type="ECO:0000256" key="1">
    <source>
        <dbReference type="ARBA" id="ARBA00007664"/>
    </source>
</evidence>
<dbReference type="InterPro" id="IPR001254">
    <property type="entry name" value="Trypsin_dom"/>
</dbReference>
<evidence type="ECO:0000313" key="10">
    <source>
        <dbReference type="EMBL" id="NGO72382.1"/>
    </source>
</evidence>
<dbReference type="Proteomes" id="UP000477722">
    <property type="component" value="Unassembled WGS sequence"/>
</dbReference>
<comment type="caution">
    <text evidence="10">The sequence shown here is derived from an EMBL/GenBank/DDBJ whole genome shotgun (WGS) entry which is preliminary data.</text>
</comment>
<evidence type="ECO:0000259" key="9">
    <source>
        <dbReference type="Pfam" id="PF02983"/>
    </source>
</evidence>
<sequence>MDRLGENRTGGVYYEGGRLTVAVTDQAGAQSVQAVGGIPKRVPRSTAELKSIHGTIGQLDLRNTAWGIDASANQVSVEIFDGAPADSRTRIEKVRSAHPGAIRVDRIRQKLRFKDTKLRGGNGIASSGWVCSAGFNTKDSSGRIYTLTAGHCVPGTGNVWYMDWNGVRIGTQTAWGFGGKHGDWATIRANGPGLTPYGTVRYWGGTYKQIDRSRYPAKGEGIDRIGVSSQDTTGKITNDYVSVNIDGVRLGGMFESDVCALGGDSGGPALRGTTALGLLSGGTSETKCNSSSNGTYRNYFTPVQRVLEERGLHVY</sequence>
<evidence type="ECO:0000256" key="3">
    <source>
        <dbReference type="ARBA" id="ARBA00022729"/>
    </source>
</evidence>
<dbReference type="Gene3D" id="2.40.10.10">
    <property type="entry name" value="Trypsin-like serine proteases"/>
    <property type="match status" value="2"/>
</dbReference>
<dbReference type="EMBL" id="JAAKZZ010000450">
    <property type="protein sequence ID" value="NGO72382.1"/>
    <property type="molecule type" value="Genomic_DNA"/>
</dbReference>